<organism evidence="1 2">
    <name type="scientific">Arthrobacter agilis</name>
    <dbReference type="NCBI Taxonomy" id="37921"/>
    <lineage>
        <taxon>Bacteria</taxon>
        <taxon>Bacillati</taxon>
        <taxon>Actinomycetota</taxon>
        <taxon>Actinomycetes</taxon>
        <taxon>Micrococcales</taxon>
        <taxon>Micrococcaceae</taxon>
        <taxon>Arthrobacter</taxon>
    </lineage>
</organism>
<dbReference type="Proteomes" id="UP000239187">
    <property type="component" value="Chromosome"/>
</dbReference>
<reference evidence="1 2" key="1">
    <citation type="submission" date="2017-11" db="EMBL/GenBank/DDBJ databases">
        <title>Draft genome of Arthrobacter agilis strain UMCV2, a plant growth-promoting rhizobacterium and biocontrol capacity of phytopathogenic fungi.</title>
        <authorList>
            <person name="Martinez-Camara R."/>
            <person name="Santoyo G."/>
            <person name="Moreno-Hagelsieb G."/>
            <person name="Valencia-Cantero E."/>
        </authorList>
    </citation>
    <scope>NUCLEOTIDE SEQUENCE [LARGE SCALE GENOMIC DNA]</scope>
    <source>
        <strain evidence="1 2">UMCV2</strain>
    </source>
</reference>
<dbReference type="InterPro" id="IPR003718">
    <property type="entry name" value="OsmC/Ohr_fam"/>
</dbReference>
<dbReference type="EMBL" id="CP024915">
    <property type="protein sequence ID" value="AUZ87319.1"/>
    <property type="molecule type" value="Genomic_DNA"/>
</dbReference>
<dbReference type="PANTHER" id="PTHR42830:SF2">
    <property type="entry name" value="OSMC_OHR FAMILY PROTEIN"/>
    <property type="match status" value="1"/>
</dbReference>
<dbReference type="RefSeq" id="WP_208741316.1">
    <property type="nucleotide sequence ID" value="NZ_CP024915.1"/>
</dbReference>
<dbReference type="AlphaFoldDB" id="A0A2L0UDL5"/>
<proteinExistence type="predicted"/>
<dbReference type="InterPro" id="IPR036102">
    <property type="entry name" value="OsmC/Ohrsf"/>
</dbReference>
<protein>
    <submittedName>
        <fullName evidence="1">Peroxiredoxin</fullName>
    </submittedName>
</protein>
<accession>A0A2L0UDL5</accession>
<evidence type="ECO:0000313" key="1">
    <source>
        <dbReference type="EMBL" id="AUZ87319.1"/>
    </source>
</evidence>
<evidence type="ECO:0000313" key="2">
    <source>
        <dbReference type="Proteomes" id="UP000239187"/>
    </source>
</evidence>
<sequence length="166" mass="17588">MNLQEHHYSARVRWTGNLGSGTSGYRSYSRDHEIEVDGPGSLAGTADPTFHGSKDRWNPEQLLLTAVAQCHLLSYLHVAVKAGVVVTGYRDAATGTLRLNSDGSGEFTGITLHPHVEVADAAQTALADSLHAEANRLCFIARSLDFPVHHEPSSAGPSSSTAGAQG</sequence>
<dbReference type="SUPFAM" id="SSF82784">
    <property type="entry name" value="OsmC-like"/>
    <property type="match status" value="1"/>
</dbReference>
<dbReference type="Gene3D" id="3.30.300.20">
    <property type="match status" value="1"/>
</dbReference>
<dbReference type="InterPro" id="IPR015946">
    <property type="entry name" value="KH_dom-like_a/b"/>
</dbReference>
<name>A0A2L0UDL5_9MICC</name>
<dbReference type="InterPro" id="IPR052707">
    <property type="entry name" value="OsmC_Ohr_Peroxiredoxin"/>
</dbReference>
<dbReference type="Pfam" id="PF02566">
    <property type="entry name" value="OsmC"/>
    <property type="match status" value="1"/>
</dbReference>
<gene>
    <name evidence="1" type="ORF">CVO76_06480</name>
</gene>
<dbReference type="PANTHER" id="PTHR42830">
    <property type="entry name" value="OSMOTICALLY INDUCIBLE FAMILY PROTEIN"/>
    <property type="match status" value="1"/>
</dbReference>